<reference evidence="2 3" key="1">
    <citation type="submission" date="2018-06" db="EMBL/GenBank/DDBJ databases">
        <title>Genomic Encyclopedia of Type Strains, Phase IV (KMG-IV): sequencing the most valuable type-strain genomes for metagenomic binning, comparative biology and taxonomic classification.</title>
        <authorList>
            <person name="Goeker M."/>
        </authorList>
    </citation>
    <scope>NUCLEOTIDE SEQUENCE [LARGE SCALE GENOMIC DNA]</scope>
    <source>
        <strain evidence="2 3">DSM 44599</strain>
    </source>
</reference>
<feature type="region of interest" description="Disordered" evidence="1">
    <location>
        <begin position="1"/>
        <end position="29"/>
    </location>
</feature>
<dbReference type="STRING" id="1210090.GCA_001613185_03129"/>
<keyword evidence="3" id="KW-1185">Reference proteome</keyword>
<dbReference type="Proteomes" id="UP000252586">
    <property type="component" value="Unassembled WGS sequence"/>
</dbReference>
<comment type="caution">
    <text evidence="2">The sequence shown here is derived from an EMBL/GenBank/DDBJ whole genome shotgun (WGS) entry which is preliminary data.</text>
</comment>
<dbReference type="AlphaFoldDB" id="A0A366D6U9"/>
<evidence type="ECO:0000313" key="2">
    <source>
        <dbReference type="EMBL" id="RBO85219.1"/>
    </source>
</evidence>
<accession>A0A366D6U9</accession>
<dbReference type="RefSeq" id="WP_067509292.1">
    <property type="nucleotide sequence ID" value="NZ_CP107943.1"/>
</dbReference>
<evidence type="ECO:0000256" key="1">
    <source>
        <dbReference type="SAM" id="MobiDB-lite"/>
    </source>
</evidence>
<evidence type="ECO:0000313" key="3">
    <source>
        <dbReference type="Proteomes" id="UP000252586"/>
    </source>
</evidence>
<feature type="compositionally biased region" description="Polar residues" evidence="1">
    <location>
        <begin position="1"/>
        <end position="11"/>
    </location>
</feature>
<sequence length="65" mass="6709">MIQNNSASGDQVSGGPIATESDDHSEGRSVLVSTGATYPDFVAWLSQRLTSWSPVAMSSAPAPGE</sequence>
<proteinExistence type="predicted"/>
<organism evidence="2 3">
    <name type="scientific">Nocardia puris</name>
    <dbReference type="NCBI Taxonomy" id="208602"/>
    <lineage>
        <taxon>Bacteria</taxon>
        <taxon>Bacillati</taxon>
        <taxon>Actinomycetota</taxon>
        <taxon>Actinomycetes</taxon>
        <taxon>Mycobacteriales</taxon>
        <taxon>Nocardiaceae</taxon>
        <taxon>Nocardia</taxon>
    </lineage>
</organism>
<dbReference type="EMBL" id="QNRE01000015">
    <property type="protein sequence ID" value="RBO85219.1"/>
    <property type="molecule type" value="Genomic_DNA"/>
</dbReference>
<name>A0A366D6U9_9NOCA</name>
<protein>
    <submittedName>
        <fullName evidence="2">Uncharacterized protein</fullName>
    </submittedName>
</protein>
<gene>
    <name evidence="2" type="ORF">DFR74_11567</name>
</gene>